<organism evidence="1 2">
    <name type="scientific">Mythimna loreyi</name>
    <dbReference type="NCBI Taxonomy" id="667449"/>
    <lineage>
        <taxon>Eukaryota</taxon>
        <taxon>Metazoa</taxon>
        <taxon>Ecdysozoa</taxon>
        <taxon>Arthropoda</taxon>
        <taxon>Hexapoda</taxon>
        <taxon>Insecta</taxon>
        <taxon>Pterygota</taxon>
        <taxon>Neoptera</taxon>
        <taxon>Endopterygota</taxon>
        <taxon>Lepidoptera</taxon>
        <taxon>Glossata</taxon>
        <taxon>Ditrysia</taxon>
        <taxon>Noctuoidea</taxon>
        <taxon>Noctuidae</taxon>
        <taxon>Noctuinae</taxon>
        <taxon>Hadenini</taxon>
        <taxon>Mythimna</taxon>
    </lineage>
</organism>
<evidence type="ECO:0000313" key="1">
    <source>
        <dbReference type="EMBL" id="KAJ8725735.1"/>
    </source>
</evidence>
<dbReference type="EMBL" id="CM056791">
    <property type="protein sequence ID" value="KAJ8725735.1"/>
    <property type="molecule type" value="Genomic_DNA"/>
</dbReference>
<evidence type="ECO:0000313" key="2">
    <source>
        <dbReference type="Proteomes" id="UP001231649"/>
    </source>
</evidence>
<keyword evidence="2" id="KW-1185">Reference proteome</keyword>
<protein>
    <submittedName>
        <fullName evidence="1">Uncharacterized protein</fullName>
    </submittedName>
</protein>
<dbReference type="Proteomes" id="UP001231649">
    <property type="component" value="Chromosome 15"/>
</dbReference>
<comment type="caution">
    <text evidence="1">The sequence shown here is derived from an EMBL/GenBank/DDBJ whole genome shotgun (WGS) entry which is preliminary data.</text>
</comment>
<sequence>MFSKTVVLLLIVIFVSDSYGQRAKKFFRKDYHYLEALDSFYKIHTIPKTWADAKQVCALEAATFFYPENDKEAIAVTSFWEKIKPDIKWLWVGISDLLVEGVFVTVDGKSIHEVYTKWFDQGQPDNHGGNENCLNLDLKGQMNDYLCDIKSYFICKKTLQSLEWNNQCNMPNLDYSFSKDTGKCYKLHTTPLNWTEAYEMCQVEQSSLAIISNQREANFLAKLTVSTPKPRLQGKYSRGIYHVGFHNRLNEGWQTLKGTRMNVDAADLWFDNYQPEGIDNGACGSMFFNGRLINTDCDTKCFFICEHELDNVRSPATTSLADSEQFLQPYVGGGIEK</sequence>
<name>A0ACC2QWL8_9NEOP</name>
<gene>
    <name evidence="1" type="ORF">PYW08_003918</name>
</gene>
<accession>A0ACC2QWL8</accession>
<reference evidence="1" key="1">
    <citation type="submission" date="2023-03" db="EMBL/GenBank/DDBJ databases">
        <title>Chromosome-level genomes of two armyworms, Mythimna separata and Mythimna loreyi, provide insights into the biosynthesis and reception of sex pheromones.</title>
        <authorList>
            <person name="Zhao H."/>
        </authorList>
    </citation>
    <scope>NUCLEOTIDE SEQUENCE</scope>
    <source>
        <strain evidence="1">BeijingLab</strain>
    </source>
</reference>
<proteinExistence type="predicted"/>